<comment type="caution">
    <text evidence="3">The sequence shown here is derived from an EMBL/GenBank/DDBJ whole genome shotgun (WGS) entry which is preliminary data.</text>
</comment>
<dbReference type="Gene3D" id="1.10.510.10">
    <property type="entry name" value="Transferase(Phosphotransferase) domain 1"/>
    <property type="match status" value="1"/>
</dbReference>
<protein>
    <recommendedName>
        <fullName evidence="2">Fungal-type protein kinase domain-containing protein</fullName>
    </recommendedName>
</protein>
<feature type="region of interest" description="Disordered" evidence="1">
    <location>
        <begin position="404"/>
        <end position="437"/>
    </location>
</feature>
<dbReference type="PROSITE" id="PS00109">
    <property type="entry name" value="PROTEIN_KINASE_TYR"/>
    <property type="match status" value="1"/>
</dbReference>
<proteinExistence type="predicted"/>
<feature type="compositionally biased region" description="Basic and acidic residues" evidence="1">
    <location>
        <begin position="410"/>
        <end position="422"/>
    </location>
</feature>
<dbReference type="SUPFAM" id="SSF56112">
    <property type="entry name" value="Protein kinase-like (PK-like)"/>
    <property type="match status" value="1"/>
</dbReference>
<dbReference type="AlphaFoldDB" id="A0A8H3HYH1"/>
<feature type="domain" description="Fungal-type protein kinase" evidence="2">
    <location>
        <begin position="151"/>
        <end position="597"/>
    </location>
</feature>
<accession>A0A8H3HYH1</accession>
<dbReference type="PANTHER" id="PTHR38248">
    <property type="entry name" value="FUNK1 6"/>
    <property type="match status" value="1"/>
</dbReference>
<dbReference type="InterPro" id="IPR011009">
    <property type="entry name" value="Kinase-like_dom_sf"/>
</dbReference>
<evidence type="ECO:0000256" key="1">
    <source>
        <dbReference type="SAM" id="MobiDB-lite"/>
    </source>
</evidence>
<dbReference type="Proteomes" id="UP000663827">
    <property type="component" value="Unassembled WGS sequence"/>
</dbReference>
<evidence type="ECO:0000259" key="2">
    <source>
        <dbReference type="Pfam" id="PF17667"/>
    </source>
</evidence>
<evidence type="ECO:0000313" key="4">
    <source>
        <dbReference type="Proteomes" id="UP000663827"/>
    </source>
</evidence>
<reference evidence="3" key="1">
    <citation type="submission" date="2021-01" db="EMBL/GenBank/DDBJ databases">
        <authorList>
            <person name="Kaushik A."/>
        </authorList>
    </citation>
    <scope>NUCLEOTIDE SEQUENCE</scope>
    <source>
        <strain evidence="3">AG5</strain>
    </source>
</reference>
<evidence type="ECO:0000313" key="3">
    <source>
        <dbReference type="EMBL" id="CAE7103402.1"/>
    </source>
</evidence>
<feature type="region of interest" description="Disordered" evidence="1">
    <location>
        <begin position="722"/>
        <end position="760"/>
    </location>
</feature>
<name>A0A8H3HYH1_9AGAM</name>
<dbReference type="PANTHER" id="PTHR38248:SF2">
    <property type="entry name" value="FUNK1 11"/>
    <property type="match status" value="1"/>
</dbReference>
<dbReference type="Pfam" id="PF17667">
    <property type="entry name" value="Pkinase_fungal"/>
    <property type="match status" value="1"/>
</dbReference>
<dbReference type="EMBL" id="CAJNJQ010000843">
    <property type="protein sequence ID" value="CAE7103402.1"/>
    <property type="molecule type" value="Genomic_DNA"/>
</dbReference>
<dbReference type="GO" id="GO:0004672">
    <property type="term" value="F:protein kinase activity"/>
    <property type="evidence" value="ECO:0007669"/>
    <property type="project" value="InterPro"/>
</dbReference>
<organism evidence="3 4">
    <name type="scientific">Rhizoctonia solani</name>
    <dbReference type="NCBI Taxonomy" id="456999"/>
    <lineage>
        <taxon>Eukaryota</taxon>
        <taxon>Fungi</taxon>
        <taxon>Dikarya</taxon>
        <taxon>Basidiomycota</taxon>
        <taxon>Agaricomycotina</taxon>
        <taxon>Agaricomycetes</taxon>
        <taxon>Cantharellales</taxon>
        <taxon>Ceratobasidiaceae</taxon>
        <taxon>Rhizoctonia</taxon>
    </lineage>
</organism>
<gene>
    <name evidence="3" type="ORF">RDB_LOCUS42395</name>
</gene>
<dbReference type="InterPro" id="IPR008266">
    <property type="entry name" value="Tyr_kinase_AS"/>
</dbReference>
<sequence>MIEPRDNTPTRAKNIHPTGYCPNQMADFQTTLTSDLPEFREVKLQSLMDAVLHPVSPHLLERVCKKLASNGYIGGPVRKRRWRCLPKHQSAAQNKTQVERFLEDVVDAVANLSTTKLHINVLADGNSIPTSSRDNNSRPDAFFYLGKRQRWAGDVRWTDIVMPTEFRNSYDTEDGYDTEDETDHYNKVMWSMHHVMRNDARRRFMLGLTCENAKARLWYNDRSDVVASEEFDIIKDWKQLIRIIVSLQHSTWSELGYDPNTVLLQSDGPEAKPQYDISICNANTRQTTVYRTLEMLSDVGMDNIVGHGTRIWRVQKVIAGLPVGPDHVLKDVWMHDHHVPEHILLKEIREQQPERACHFLTPLDYGFVTIGNSGPDNTHKTLRRGKLIPTGGFPLLRTIHIPDDESGSPRIDRRNGVGRPEDVPDLQQEVNHDPKHSRQHYQIVFEELGEPVHKLRKFTEIFTAIQGGWEGLYAMHLCGYMHRDVSSGNILLVPASGELPQRGIIMDLEYAKWIDDTSAPHDVKTGTASFMATEVQCTKHIRLGTLRAAKYDTVEAARARLESTPEHGELPKSKPLPVFRHNPLHDMESIWWLCVWILFYLVPAGHAAKEQSHNFKKVFHDKDSKQEFIRSRNTFDKWTAHLLRMPRFARLMYEWLGVLNSHFILSYVQQDAKQPLETIQVDPKQVQQCYEDGKKYLKLLIQASESLSGTFVTLAKATKQLASGPPTTLPGRPTRETRSTRKAGKRKQTEEPLAGPSRKLQVYVELPLRKKARTKA</sequence>
<dbReference type="InterPro" id="IPR040976">
    <property type="entry name" value="Pkinase_fungal"/>
</dbReference>